<organism evidence="3 4">
    <name type="scientific">Candidatus Limisoma faecipullorum</name>
    <dbReference type="NCBI Taxonomy" id="2840854"/>
    <lineage>
        <taxon>Bacteria</taxon>
        <taxon>Pseudomonadati</taxon>
        <taxon>Bacteroidota</taxon>
        <taxon>Bacteroidia</taxon>
        <taxon>Bacteroidales</taxon>
        <taxon>Candidatus Limisoma</taxon>
    </lineage>
</organism>
<accession>A0A9D9INH5</accession>
<gene>
    <name evidence="3" type="ORF">IAB88_00805</name>
</gene>
<dbReference type="EMBL" id="JADIMC010000011">
    <property type="protein sequence ID" value="MBO8475512.1"/>
    <property type="molecule type" value="Genomic_DNA"/>
</dbReference>
<feature type="signal peptide" evidence="1">
    <location>
        <begin position="1"/>
        <end position="19"/>
    </location>
</feature>
<evidence type="ECO:0000313" key="4">
    <source>
        <dbReference type="Proteomes" id="UP000823598"/>
    </source>
</evidence>
<dbReference type="AlphaFoldDB" id="A0A9D9INH5"/>
<evidence type="ECO:0000256" key="1">
    <source>
        <dbReference type="SAM" id="SignalP"/>
    </source>
</evidence>
<dbReference type="Pfam" id="PF13568">
    <property type="entry name" value="OMP_b-brl_2"/>
    <property type="match status" value="1"/>
</dbReference>
<evidence type="ECO:0000259" key="2">
    <source>
        <dbReference type="Pfam" id="PF13568"/>
    </source>
</evidence>
<dbReference type="Proteomes" id="UP000823598">
    <property type="component" value="Unassembled WGS sequence"/>
</dbReference>
<sequence length="229" mass="25945">MNKKKILSFIIAAICTIQAFSQQHYSANIAVGVKGGATLSQTMFSPGIEQTFITGMLGGVTFRYIEEQHFGLIAEVNIEQRGWKETFDETQYSFQRKFTYLQVPLLAHVYFGSDVTRFFFNAGPEIGFMIGESTSANFDFNDIENLPADFPIENRNTEQFTMDIKNKIDYGISAGLGMELIAKKRHSILLEGRFYYGLNNIFNSRKKDTFAASNGMSIMVSLGYMFRIK</sequence>
<reference evidence="3" key="1">
    <citation type="submission" date="2020-10" db="EMBL/GenBank/DDBJ databases">
        <authorList>
            <person name="Gilroy R."/>
        </authorList>
    </citation>
    <scope>NUCLEOTIDE SEQUENCE</scope>
    <source>
        <strain evidence="3">6919</strain>
    </source>
</reference>
<reference evidence="3" key="2">
    <citation type="journal article" date="2021" name="PeerJ">
        <title>Extensive microbial diversity within the chicken gut microbiome revealed by metagenomics and culture.</title>
        <authorList>
            <person name="Gilroy R."/>
            <person name="Ravi A."/>
            <person name="Getino M."/>
            <person name="Pursley I."/>
            <person name="Horton D.L."/>
            <person name="Alikhan N.F."/>
            <person name="Baker D."/>
            <person name="Gharbi K."/>
            <person name="Hall N."/>
            <person name="Watson M."/>
            <person name="Adriaenssens E.M."/>
            <person name="Foster-Nyarko E."/>
            <person name="Jarju S."/>
            <person name="Secka A."/>
            <person name="Antonio M."/>
            <person name="Oren A."/>
            <person name="Chaudhuri R.R."/>
            <person name="La Ragione R."/>
            <person name="Hildebrand F."/>
            <person name="Pallen M.J."/>
        </authorList>
    </citation>
    <scope>NUCLEOTIDE SEQUENCE</scope>
    <source>
        <strain evidence="3">6919</strain>
    </source>
</reference>
<keyword evidence="1" id="KW-0732">Signal</keyword>
<feature type="domain" description="Outer membrane protein beta-barrel" evidence="2">
    <location>
        <begin position="20"/>
        <end position="203"/>
    </location>
</feature>
<evidence type="ECO:0000313" key="3">
    <source>
        <dbReference type="EMBL" id="MBO8475512.1"/>
    </source>
</evidence>
<feature type="chain" id="PRO_5039659174" evidence="1">
    <location>
        <begin position="20"/>
        <end position="229"/>
    </location>
</feature>
<protein>
    <submittedName>
        <fullName evidence="3">PorT family protein</fullName>
    </submittedName>
</protein>
<dbReference type="InterPro" id="IPR025665">
    <property type="entry name" value="Beta-barrel_OMP_2"/>
</dbReference>
<comment type="caution">
    <text evidence="3">The sequence shown here is derived from an EMBL/GenBank/DDBJ whole genome shotgun (WGS) entry which is preliminary data.</text>
</comment>
<proteinExistence type="predicted"/>
<name>A0A9D9INH5_9BACT</name>